<dbReference type="InterPro" id="IPR033739">
    <property type="entry name" value="M10A_MMP"/>
</dbReference>
<keyword evidence="9" id="KW-0378">Hydrolase</keyword>
<dbReference type="SUPFAM" id="SSF55486">
    <property type="entry name" value="Metalloproteases ('zincins'), catalytic domain"/>
    <property type="match status" value="1"/>
</dbReference>
<evidence type="ECO:0000313" key="25">
    <source>
        <dbReference type="Ensembl" id="ENSPNAP00000021176.1"/>
    </source>
</evidence>
<comment type="catalytic activity">
    <reaction evidence="16">
        <text>Cleavage of the triple helix of collagen at about three-quarters of the length of the molecule from the N-terminus, at 775-Gly-|-Ile-776 in the alpha1(I) chain. Cleaves synthetic substrates and alpha-macroglobulins at bonds where P1' is a hydrophobic residue.</text>
        <dbReference type="EC" id="3.4.24.7"/>
    </reaction>
</comment>
<evidence type="ECO:0000256" key="12">
    <source>
        <dbReference type="ARBA" id="ARBA00023049"/>
    </source>
</evidence>
<sequence>MKRARGDDSPLGKLNCETIHLSSILDGRSCQFHQNYLKKLYNMKEEHTRSARSTDHSVSEMSEKLSEMQEFFGLKVTGTLDAETLEVMKKPRCGVPDVAGYNDATGSYKWTKKQLTYRIENYTSDMTQEEVDSSIGRALKVWADITPLRFSRIYSGVADIMISFPVRDHGDGSPFEGEGGFLAHAFVPSPAIGGDAHFDDDETFTFSSSKGYNLFLVAAHEFGHSLGLDHSRDPGALMYPMYSFRDVENFLLPQDDVSGIQALYGPNPDKPERPVPKPPVTPNACDDTLVLDAVTMLRGEIMFFKNAFFWRKQPLSYESEQHLIKSFWPEAPDNIDAAYESPSDDLVYLFKGQKVWALYDYDIAKGFPKTLSSIGLPPKVKKISAALYDQESGKTLFFELFNRLNDRENFTYLFSGPRMFEFSYGTLLRVLNNNYFLPC</sequence>
<feature type="binding site" evidence="20">
    <location>
        <position position="193"/>
    </location>
    <ligand>
        <name>Ca(2+)</name>
        <dbReference type="ChEBI" id="CHEBI:29108"/>
        <label>2</label>
    </ligand>
</feature>
<feature type="binding site" evidence="20">
    <location>
        <position position="195"/>
    </location>
    <ligand>
        <name>Ca(2+)</name>
        <dbReference type="ChEBI" id="CHEBI:29108"/>
        <label>2</label>
    </ligand>
</feature>
<evidence type="ECO:0000256" key="10">
    <source>
        <dbReference type="ARBA" id="ARBA00022833"/>
    </source>
</evidence>
<evidence type="ECO:0000256" key="2">
    <source>
        <dbReference type="ARBA" id="ARBA00010370"/>
    </source>
</evidence>
<feature type="binding site" evidence="20">
    <location>
        <position position="386"/>
    </location>
    <ligand>
        <name>Ca(2+)</name>
        <dbReference type="ChEBI" id="CHEBI:29108"/>
        <label>5</label>
    </ligand>
</feature>
<dbReference type="GO" id="GO:0004222">
    <property type="term" value="F:metalloendopeptidase activity"/>
    <property type="evidence" value="ECO:0007669"/>
    <property type="project" value="UniProtKB-EC"/>
</dbReference>
<dbReference type="Pfam" id="PF00045">
    <property type="entry name" value="Hemopexin"/>
    <property type="match status" value="2"/>
</dbReference>
<feature type="binding site" evidence="20">
    <location>
        <position position="159"/>
    </location>
    <ligand>
        <name>Ca(2+)</name>
        <dbReference type="ChEBI" id="CHEBI:29108"/>
        <label>2</label>
    </ligand>
</feature>
<feature type="binding site" evidence="20">
    <location>
        <position position="292"/>
    </location>
    <ligand>
        <name>Ca(2+)</name>
        <dbReference type="ChEBI" id="CHEBI:29108"/>
        <label>4</label>
    </ligand>
</feature>
<keyword evidence="12" id="KW-0482">Metalloprotease</keyword>
<keyword evidence="11 20" id="KW-0106">Calcium</keyword>
<feature type="short sequence motif" description="Cysteine switch" evidence="21">
    <location>
        <begin position="91"/>
        <end position="98"/>
    </location>
</feature>
<dbReference type="Ensembl" id="ENSPNAT00000032222.2">
    <property type="protein sequence ID" value="ENSPNAP00000021176.1"/>
    <property type="gene ID" value="ENSPNAG00000004356.2"/>
</dbReference>
<evidence type="ECO:0000256" key="4">
    <source>
        <dbReference type="ARBA" id="ARBA00022530"/>
    </source>
</evidence>
<evidence type="ECO:0000256" key="5">
    <source>
        <dbReference type="ARBA" id="ARBA00022670"/>
    </source>
</evidence>
<evidence type="ECO:0000313" key="26">
    <source>
        <dbReference type="Proteomes" id="UP001501920"/>
    </source>
</evidence>
<evidence type="ECO:0000256" key="9">
    <source>
        <dbReference type="ARBA" id="ARBA00022801"/>
    </source>
</evidence>
<dbReference type="Pfam" id="PF00413">
    <property type="entry name" value="Peptidase_M10"/>
    <property type="match status" value="1"/>
</dbReference>
<dbReference type="EC" id="3.4.24.7" evidence="17"/>
<dbReference type="InterPro" id="IPR036375">
    <property type="entry name" value="Hemopexin-like_dom_sf"/>
</dbReference>
<feature type="binding site" evidence="20">
    <location>
        <position position="384"/>
    </location>
    <ligand>
        <name>Ca(2+)</name>
        <dbReference type="ChEBI" id="CHEBI:29108"/>
        <label>4</label>
    </ligand>
</feature>
<dbReference type="Proteomes" id="UP001501920">
    <property type="component" value="Chromosome 18"/>
</dbReference>
<keyword evidence="5" id="KW-0645">Protease</keyword>
<dbReference type="GO" id="GO:0008270">
    <property type="term" value="F:zinc ion binding"/>
    <property type="evidence" value="ECO:0007669"/>
    <property type="project" value="InterPro"/>
</dbReference>
<comment type="subcellular location">
    <subcellularLocation>
        <location evidence="1">Secreted</location>
        <location evidence="1">Extracellular space</location>
        <location evidence="1">Extracellular matrix</location>
    </subcellularLocation>
</comment>
<dbReference type="PIRSF" id="PIRSF001191">
    <property type="entry name" value="Peptidase_M10A_matrix"/>
    <property type="match status" value="1"/>
</dbReference>
<keyword evidence="3" id="KW-0964">Secreted</keyword>
<proteinExistence type="inferred from homology"/>
<dbReference type="SMART" id="SM00235">
    <property type="entry name" value="ZnMc"/>
    <property type="match status" value="1"/>
</dbReference>
<feature type="binding site" evidence="20">
    <location>
        <position position="338"/>
    </location>
    <ligand>
        <name>Ca(2+)</name>
        <dbReference type="ChEBI" id="CHEBI:29108"/>
        <label>5</label>
    </ligand>
</feature>
<name>A0A3B4DDN9_PYGNA</name>
<evidence type="ECO:0000256" key="7">
    <source>
        <dbReference type="ARBA" id="ARBA00022729"/>
    </source>
</evidence>
<feature type="binding site" evidence="20">
    <location>
        <position position="197"/>
    </location>
    <ligand>
        <name>Zn(2+)</name>
        <dbReference type="ChEBI" id="CHEBI:29105"/>
        <label>1</label>
    </ligand>
</feature>
<feature type="binding site" description="in inhibited form" evidence="20">
    <location>
        <position position="93"/>
    </location>
    <ligand>
        <name>Zn(2+)</name>
        <dbReference type="ChEBI" id="CHEBI:29105"/>
        <label>2</label>
        <note>catalytic</note>
    </ligand>
</feature>
<dbReference type="GeneTree" id="ENSGT00940000154907"/>
<protein>
    <recommendedName>
        <fullName evidence="17">interstitial collagenase</fullName>
        <ecNumber evidence="17">3.4.24.7</ecNumber>
    </recommendedName>
</protein>
<dbReference type="CDD" id="cd04278">
    <property type="entry name" value="ZnMc_MMP"/>
    <property type="match status" value="1"/>
</dbReference>
<feature type="active site" evidence="18">
    <location>
        <position position="221"/>
    </location>
</feature>
<organism evidence="25 26">
    <name type="scientific">Pygocentrus nattereri</name>
    <name type="common">Red-bellied piranha</name>
    <dbReference type="NCBI Taxonomy" id="42514"/>
    <lineage>
        <taxon>Eukaryota</taxon>
        <taxon>Metazoa</taxon>
        <taxon>Chordata</taxon>
        <taxon>Craniata</taxon>
        <taxon>Vertebrata</taxon>
        <taxon>Euteleostomi</taxon>
        <taxon>Actinopterygii</taxon>
        <taxon>Neopterygii</taxon>
        <taxon>Teleostei</taxon>
        <taxon>Ostariophysi</taxon>
        <taxon>Characiformes</taxon>
        <taxon>Characoidei</taxon>
        <taxon>Pygocentrus</taxon>
    </lineage>
</organism>
<dbReference type="PROSITE" id="PS51642">
    <property type="entry name" value="HEMOPEXIN_2"/>
    <property type="match status" value="2"/>
</dbReference>
<keyword evidence="8" id="KW-0677">Repeat</keyword>
<dbReference type="InterPro" id="IPR001818">
    <property type="entry name" value="Pept_M10_metallopeptidase"/>
</dbReference>
<evidence type="ECO:0000256" key="19">
    <source>
        <dbReference type="PIRSR" id="PIRSR001191-2"/>
    </source>
</evidence>
<feature type="binding site" evidence="20">
    <location>
        <position position="336"/>
    </location>
    <ligand>
        <name>Ca(2+)</name>
        <dbReference type="ChEBI" id="CHEBI:29108"/>
        <label>4</label>
    </ligand>
</feature>
<evidence type="ECO:0000256" key="20">
    <source>
        <dbReference type="PIRSR" id="PIRSR621190-2"/>
    </source>
</evidence>
<feature type="binding site" evidence="20">
    <location>
        <position position="171"/>
    </location>
    <ligand>
        <name>Zn(2+)</name>
        <dbReference type="ChEBI" id="CHEBI:29105"/>
        <label>1</label>
    </ligand>
</feature>
<dbReference type="InterPro" id="IPR021190">
    <property type="entry name" value="Pept_M10A"/>
</dbReference>
<evidence type="ECO:0000256" key="8">
    <source>
        <dbReference type="ARBA" id="ARBA00022737"/>
    </source>
</evidence>
<evidence type="ECO:0000256" key="13">
    <source>
        <dbReference type="ARBA" id="ARBA00023105"/>
    </source>
</evidence>
<dbReference type="InterPro" id="IPR036365">
    <property type="entry name" value="PGBD-like_sf"/>
</dbReference>
<dbReference type="PRINTS" id="PR00138">
    <property type="entry name" value="MATRIXIN"/>
</dbReference>
<evidence type="ECO:0000259" key="24">
    <source>
        <dbReference type="SMART" id="SM00235"/>
    </source>
</evidence>
<dbReference type="InterPro" id="IPR000585">
    <property type="entry name" value="Hemopexin-like_dom"/>
</dbReference>
<keyword evidence="26" id="KW-1185">Reference proteome</keyword>
<evidence type="ECO:0000256" key="17">
    <source>
        <dbReference type="ARBA" id="ARBA00038924"/>
    </source>
</evidence>
<evidence type="ECO:0000256" key="3">
    <source>
        <dbReference type="ARBA" id="ARBA00022525"/>
    </source>
</evidence>
<keyword evidence="14" id="KW-0865">Zymogen</keyword>
<feature type="repeat" description="Hemopexin" evidence="22">
    <location>
        <begin position="332"/>
        <end position="378"/>
    </location>
</feature>
<dbReference type="CDD" id="cd00094">
    <property type="entry name" value="HX"/>
    <property type="match status" value="1"/>
</dbReference>
<evidence type="ECO:0000256" key="15">
    <source>
        <dbReference type="ARBA" id="ARBA00023157"/>
    </source>
</evidence>
<feature type="repeat" description="Hemopexin" evidence="22">
    <location>
        <begin position="282"/>
        <end position="331"/>
    </location>
</feature>
<evidence type="ECO:0000256" key="11">
    <source>
        <dbReference type="ARBA" id="ARBA00022837"/>
    </source>
</evidence>
<dbReference type="SUPFAM" id="SSF50923">
    <property type="entry name" value="Hemopexin-like domain"/>
    <property type="match status" value="1"/>
</dbReference>
<feature type="binding site" evidence="20">
    <location>
        <position position="238"/>
    </location>
    <ligand>
        <name>Zn(2+)</name>
        <dbReference type="ChEBI" id="CHEBI:29105"/>
        <label>2</label>
        <note>catalytic</note>
    </ligand>
</feature>
<dbReference type="Gene3D" id="2.110.10.10">
    <property type="entry name" value="Hemopexin-like domain"/>
    <property type="match status" value="1"/>
</dbReference>
<evidence type="ECO:0000256" key="1">
    <source>
        <dbReference type="ARBA" id="ARBA00004498"/>
    </source>
</evidence>
<dbReference type="InterPro" id="IPR024079">
    <property type="entry name" value="MetalloPept_cat_dom_sf"/>
</dbReference>
<dbReference type="PROSITE" id="PS00024">
    <property type="entry name" value="HEMOPEXIN"/>
    <property type="match status" value="1"/>
</dbReference>
<comment type="cofactor">
    <cofactor evidence="20">
        <name>Zn(2+)</name>
        <dbReference type="ChEBI" id="CHEBI:29105"/>
    </cofactor>
    <text evidence="20">Binds 2 Zn(2+) ions per subunit.</text>
</comment>
<dbReference type="GO" id="GO:0031012">
    <property type="term" value="C:extracellular matrix"/>
    <property type="evidence" value="ECO:0007669"/>
    <property type="project" value="InterPro"/>
</dbReference>
<dbReference type="InterPro" id="IPR021158">
    <property type="entry name" value="Pept_M10A_Zn_BS"/>
</dbReference>
<reference evidence="25 26" key="1">
    <citation type="submission" date="2020-10" db="EMBL/GenBank/DDBJ databases">
        <title>Pygocentrus nattereri (red-bellied piranha) genome, fPygNat1, primary haplotype.</title>
        <authorList>
            <person name="Myers G."/>
            <person name="Meyer A."/>
            <person name="Karagic N."/>
            <person name="Pippel M."/>
            <person name="Winkler S."/>
            <person name="Tracey A."/>
            <person name="Wood J."/>
            <person name="Formenti G."/>
            <person name="Howe K."/>
            <person name="Fedrigo O."/>
            <person name="Jarvis E.D."/>
        </authorList>
    </citation>
    <scope>NUCLEOTIDE SEQUENCE [LARGE SCALE GENOMIC DNA]</scope>
</reference>
<reference evidence="25" key="3">
    <citation type="submission" date="2025-09" db="UniProtKB">
        <authorList>
            <consortium name="Ensembl"/>
        </authorList>
    </citation>
    <scope>IDENTIFICATION</scope>
</reference>
<keyword evidence="4" id="KW-0272">Extracellular matrix</keyword>
<feature type="domain" description="Peptidase metallopeptidase" evidence="24">
    <location>
        <begin position="106"/>
        <end position="266"/>
    </location>
</feature>
<evidence type="ECO:0000256" key="16">
    <source>
        <dbReference type="ARBA" id="ARBA00036005"/>
    </source>
</evidence>
<feature type="binding site" evidence="20">
    <location>
        <position position="177"/>
    </location>
    <ligand>
        <name>Ca(2+)</name>
        <dbReference type="ChEBI" id="CHEBI:29108"/>
        <label>3</label>
    </ligand>
</feature>
<evidence type="ECO:0000256" key="6">
    <source>
        <dbReference type="ARBA" id="ARBA00022723"/>
    </source>
</evidence>
<feature type="binding site" evidence="19">
    <location>
        <position position="224"/>
    </location>
    <ligand>
        <name>Zn(2+)</name>
        <dbReference type="ChEBI" id="CHEBI:29105"/>
        <label>2</label>
        <note>catalytic</note>
    </ligand>
</feature>
<feature type="binding site" evidence="19">
    <location>
        <position position="220"/>
    </location>
    <ligand>
        <name>Zn(2+)</name>
        <dbReference type="ChEBI" id="CHEBI:29105"/>
        <label>2</label>
        <note>catalytic</note>
    </ligand>
</feature>
<dbReference type="GO" id="GO:0030198">
    <property type="term" value="P:extracellular matrix organization"/>
    <property type="evidence" value="ECO:0007669"/>
    <property type="project" value="TreeGrafter"/>
</dbReference>
<dbReference type="AlphaFoldDB" id="A0A3B4DDN9"/>
<dbReference type="SUPFAM" id="SSF47090">
    <property type="entry name" value="PGBD-like"/>
    <property type="match status" value="1"/>
</dbReference>
<dbReference type="PANTHER" id="PTHR10201:SF151">
    <property type="entry name" value="INTERSTITIAL COLLAGENASE"/>
    <property type="match status" value="1"/>
</dbReference>
<accession>A0A3B4DDN9</accession>
<keyword evidence="15" id="KW-1015">Disulfide bond</keyword>
<evidence type="ECO:0000256" key="18">
    <source>
        <dbReference type="PIRSR" id="PIRSR001191-1"/>
    </source>
</evidence>
<feature type="binding site" evidence="20">
    <location>
        <position position="199"/>
    </location>
    <ligand>
        <name>Ca(2+)</name>
        <dbReference type="ChEBI" id="CHEBI:29108"/>
        <label>3</label>
    </ligand>
</feature>
<reference evidence="25" key="2">
    <citation type="submission" date="2025-08" db="UniProtKB">
        <authorList>
            <consortium name="Ensembl"/>
        </authorList>
    </citation>
    <scope>IDENTIFICATION</scope>
</reference>
<feature type="binding site" evidence="19">
    <location>
        <position position="230"/>
    </location>
    <ligand>
        <name>Zn(2+)</name>
        <dbReference type="ChEBI" id="CHEBI:29105"/>
        <label>2</label>
        <note>catalytic</note>
    </ligand>
</feature>
<feature type="binding site" evidence="20">
    <location>
        <position position="202"/>
    </location>
    <ligand>
        <name>Ca(2+)</name>
        <dbReference type="ChEBI" id="CHEBI:29108"/>
        <label>1</label>
    </ligand>
</feature>
<dbReference type="Gene3D" id="3.40.390.10">
    <property type="entry name" value="Collagenase (Catalytic Domain)"/>
    <property type="match status" value="1"/>
</dbReference>
<comment type="similarity">
    <text evidence="2">Belongs to the peptidase M10A family.</text>
</comment>
<feature type="region of interest" description="Disordered" evidence="23">
    <location>
        <begin position="261"/>
        <end position="281"/>
    </location>
</feature>
<dbReference type="PROSITE" id="PS00546">
    <property type="entry name" value="CYSTEINE_SWITCH"/>
    <property type="match status" value="1"/>
</dbReference>
<feature type="binding site" evidence="20">
    <location>
        <position position="184"/>
    </location>
    <ligand>
        <name>Zn(2+)</name>
        <dbReference type="ChEBI" id="CHEBI:29105"/>
        <label>1</label>
    </ligand>
</feature>
<feature type="binding site" evidence="20">
    <location>
        <position position="169"/>
    </location>
    <ligand>
        <name>Zn(2+)</name>
        <dbReference type="ChEBI" id="CHEBI:29105"/>
        <label>1</label>
    </ligand>
</feature>
<dbReference type="GO" id="GO:0006508">
    <property type="term" value="P:proteolysis"/>
    <property type="evidence" value="ECO:0007669"/>
    <property type="project" value="UniProtKB-KW"/>
</dbReference>
<feature type="binding site" evidence="20">
    <location>
        <position position="125"/>
    </location>
    <ligand>
        <name>Ca(2+)</name>
        <dbReference type="ChEBI" id="CHEBI:29108"/>
        <label>1</label>
    </ligand>
</feature>
<feature type="binding site" evidence="20">
    <location>
        <position position="202"/>
    </location>
    <ligand>
        <name>Ca(2+)</name>
        <dbReference type="ChEBI" id="CHEBI:29108"/>
        <label>3</label>
    </ligand>
</feature>
<keyword evidence="7" id="KW-0732">Signal</keyword>
<evidence type="ECO:0000256" key="22">
    <source>
        <dbReference type="PROSITE-ProRule" id="PRU01011"/>
    </source>
</evidence>
<dbReference type="InterPro" id="IPR018487">
    <property type="entry name" value="Hemopexin-like_repeat"/>
</dbReference>
<dbReference type="Pfam" id="PF01471">
    <property type="entry name" value="PG_binding_1"/>
    <property type="match status" value="1"/>
</dbReference>
<keyword evidence="6 19" id="KW-0479">Metal-binding</keyword>
<keyword evidence="10 19" id="KW-0862">Zinc</keyword>
<evidence type="ECO:0000256" key="21">
    <source>
        <dbReference type="PIRSR" id="PIRSR621190-5"/>
    </source>
</evidence>
<feature type="binding site" evidence="20">
    <location>
        <position position="200"/>
    </location>
    <ligand>
        <name>Ca(2+)</name>
        <dbReference type="ChEBI" id="CHEBI:29108"/>
        <label>1</label>
    </ligand>
</feature>
<evidence type="ECO:0000256" key="14">
    <source>
        <dbReference type="ARBA" id="ARBA00023145"/>
    </source>
</evidence>
<evidence type="ECO:0000256" key="23">
    <source>
        <dbReference type="SAM" id="MobiDB-lite"/>
    </source>
</evidence>
<dbReference type="PANTHER" id="PTHR10201">
    <property type="entry name" value="MATRIX METALLOPROTEINASE"/>
    <property type="match status" value="1"/>
</dbReference>
<keyword evidence="13" id="KW-0177">Collagen degradation</keyword>
<dbReference type="InterPro" id="IPR002477">
    <property type="entry name" value="Peptidoglycan-bd-like"/>
</dbReference>
<dbReference type="InterPro" id="IPR006026">
    <property type="entry name" value="Peptidase_Metallo"/>
</dbReference>
<comment type="cofactor">
    <cofactor evidence="20">
        <name>Ca(2+)</name>
        <dbReference type="ChEBI" id="CHEBI:29108"/>
    </cofactor>
    <text evidence="20">Can bind about 5 Ca(2+) ions per subunit.</text>
</comment>
<dbReference type="SMART" id="SM00120">
    <property type="entry name" value="HX"/>
    <property type="match status" value="3"/>
</dbReference>
<dbReference type="InterPro" id="IPR018486">
    <property type="entry name" value="Hemopexin_CS"/>
</dbReference>
<dbReference type="GO" id="GO:0030574">
    <property type="term" value="P:collagen catabolic process"/>
    <property type="evidence" value="ECO:0007669"/>
    <property type="project" value="UniProtKB-KW"/>
</dbReference>